<reference evidence="1" key="2">
    <citation type="submission" date="2024-06" db="EMBL/GenBank/DDBJ databases">
        <authorList>
            <person name="Petrova K.O."/>
            <person name="Toshchakov S.V."/>
            <person name="Boltjanskaja Y.V."/>
            <person name="Kevbrin V."/>
        </authorList>
    </citation>
    <scope>NUCLEOTIDE SEQUENCE</scope>
    <source>
        <strain evidence="1">Z-910T</strain>
    </source>
</reference>
<dbReference type="RefSeq" id="WP_350342887.1">
    <property type="nucleotide sequence ID" value="NZ_CP158367.1"/>
</dbReference>
<sequence length="62" mass="7116">MDAKAYSIKLASYTEGKGTFLMRFFSYQEVDHKYIAKSHQSGPLNIRRYLLGKSNAINKTLN</sequence>
<gene>
    <name evidence="1" type="ORF">PRVXT_002155</name>
</gene>
<name>A0AAU7VJB8_9FIRM</name>
<dbReference type="AlphaFoldDB" id="A0AAU7VJB8"/>
<proteinExistence type="predicted"/>
<evidence type="ECO:0000313" key="1">
    <source>
        <dbReference type="EMBL" id="XBX74129.1"/>
    </source>
</evidence>
<accession>A0AAU7VJB8</accession>
<dbReference type="EMBL" id="CP158367">
    <property type="protein sequence ID" value="XBX74129.1"/>
    <property type="molecule type" value="Genomic_DNA"/>
</dbReference>
<organism evidence="1">
    <name type="scientific">Proteinivorax tanatarense</name>
    <dbReference type="NCBI Taxonomy" id="1260629"/>
    <lineage>
        <taxon>Bacteria</taxon>
        <taxon>Bacillati</taxon>
        <taxon>Bacillota</taxon>
        <taxon>Clostridia</taxon>
        <taxon>Eubacteriales</taxon>
        <taxon>Proteinivoracaceae</taxon>
        <taxon>Proteinivorax</taxon>
    </lineage>
</organism>
<reference evidence="1" key="1">
    <citation type="journal article" date="2013" name="Extremophiles">
        <title>Proteinivorax tanatarense gen. nov., sp. nov., an anaerobic, haloalkaliphilic, proteolytic bacterium isolated from a decaying algal bloom, and proposal of Proteinivoraceae fam. nov.</title>
        <authorList>
            <person name="Kevbrin V."/>
            <person name="Boltyanskaya Y."/>
            <person name="Zhilina T."/>
            <person name="Kolganova T."/>
            <person name="Lavrentjeva E."/>
            <person name="Kuznetsov B."/>
        </authorList>
    </citation>
    <scope>NUCLEOTIDE SEQUENCE</scope>
    <source>
        <strain evidence="1">Z-910T</strain>
    </source>
</reference>
<protein>
    <submittedName>
        <fullName evidence="1">Uncharacterized protein</fullName>
    </submittedName>
</protein>